<reference evidence="1 3" key="1">
    <citation type="submission" date="2008-03" db="EMBL/GenBank/DDBJ databases">
        <title>Annotation of Ixodes scapularis.</title>
        <authorList>
            <consortium name="Ixodes scapularis Genome Project Consortium"/>
            <person name="Caler E."/>
            <person name="Hannick L.I."/>
            <person name="Bidwell S."/>
            <person name="Joardar V."/>
            <person name="Thiagarajan M."/>
            <person name="Amedeo P."/>
            <person name="Galinsky K.J."/>
            <person name="Schobel S."/>
            <person name="Inman J."/>
            <person name="Hostetler J."/>
            <person name="Miller J."/>
            <person name="Hammond M."/>
            <person name="Megy K."/>
            <person name="Lawson D."/>
            <person name="Kodira C."/>
            <person name="Sutton G."/>
            <person name="Meyer J."/>
            <person name="Hill C.A."/>
            <person name="Birren B."/>
            <person name="Nene V."/>
            <person name="Collins F."/>
            <person name="Alarcon-Chaidez F."/>
            <person name="Wikel S."/>
            <person name="Strausberg R."/>
        </authorList>
    </citation>
    <scope>NUCLEOTIDE SEQUENCE [LARGE SCALE GENOMIC DNA]</scope>
    <source>
        <strain evidence="3">Wikel</strain>
        <strain evidence="1">Wikel colony</strain>
    </source>
</reference>
<feature type="non-terminal residue" evidence="1">
    <location>
        <position position="80"/>
    </location>
</feature>
<dbReference type="SUPFAM" id="SSF57362">
    <property type="entry name" value="BPTI-like"/>
    <property type="match status" value="1"/>
</dbReference>
<proteinExistence type="predicted"/>
<reference evidence="2" key="2">
    <citation type="submission" date="2020-05" db="UniProtKB">
        <authorList>
            <consortium name="EnsemblMetazoa"/>
        </authorList>
    </citation>
    <scope>IDENTIFICATION</scope>
    <source>
        <strain evidence="2">wikel</strain>
    </source>
</reference>
<dbReference type="EMBL" id="DS640973">
    <property type="protein sequence ID" value="EEC01858.1"/>
    <property type="molecule type" value="Genomic_DNA"/>
</dbReference>
<dbReference type="VEuPathDB" id="VectorBase:ISCP_000539"/>
<dbReference type="VEuPathDB" id="VectorBase:ISCW024083"/>
<organism>
    <name type="scientific">Ixodes scapularis</name>
    <name type="common">Black-legged tick</name>
    <name type="synonym">Deer tick</name>
    <dbReference type="NCBI Taxonomy" id="6945"/>
    <lineage>
        <taxon>Eukaryota</taxon>
        <taxon>Metazoa</taxon>
        <taxon>Ecdysozoa</taxon>
        <taxon>Arthropoda</taxon>
        <taxon>Chelicerata</taxon>
        <taxon>Arachnida</taxon>
        <taxon>Acari</taxon>
        <taxon>Parasitiformes</taxon>
        <taxon>Ixodida</taxon>
        <taxon>Ixodoidea</taxon>
        <taxon>Ixodidae</taxon>
        <taxon>Ixodinae</taxon>
        <taxon>Ixodes</taxon>
    </lineage>
</organism>
<accession>B7P5I6</accession>
<dbReference type="PaxDb" id="6945-B7P5I6"/>
<dbReference type="HOGENOM" id="CLU_192623_0_0_1"/>
<name>B7P5I6_IXOSC</name>
<dbReference type="EnsemblMetazoa" id="ISCW024083-RA">
    <property type="protein sequence ID" value="ISCW024083-PA"/>
    <property type="gene ID" value="ISCW024083"/>
</dbReference>
<dbReference type="InterPro" id="IPR036880">
    <property type="entry name" value="Kunitz_BPTI_sf"/>
</dbReference>
<sequence length="80" mass="9239">FKSCDTYLTHESLKYFCNFSAEEQCRAPRPTASCGSNASLRYIYFFSNHTNQCEREFGCTKGMNSFEDRICCLTECPYGE</sequence>
<dbReference type="Proteomes" id="UP000001555">
    <property type="component" value="Unassembled WGS sequence"/>
</dbReference>
<evidence type="ECO:0000313" key="1">
    <source>
        <dbReference type="EMBL" id="EEC01858.1"/>
    </source>
</evidence>
<protein>
    <submittedName>
        <fullName evidence="1 2">Secreted salivary gland peptide, putative</fullName>
    </submittedName>
</protein>
<keyword evidence="3" id="KW-1185">Reference proteome</keyword>
<dbReference type="GO" id="GO:0004867">
    <property type="term" value="F:serine-type endopeptidase inhibitor activity"/>
    <property type="evidence" value="ECO:0007669"/>
    <property type="project" value="InterPro"/>
</dbReference>
<evidence type="ECO:0000313" key="2">
    <source>
        <dbReference type="EnsemblMetazoa" id="ISCW024083-PA"/>
    </source>
</evidence>
<gene>
    <name evidence="1" type="ORF">IscW_ISCW024083</name>
</gene>
<dbReference type="EMBL" id="ABJB010649995">
    <property type="status" value="NOT_ANNOTATED_CDS"/>
    <property type="molecule type" value="Genomic_DNA"/>
</dbReference>
<dbReference type="Gene3D" id="4.10.410.10">
    <property type="entry name" value="Pancreatic trypsin inhibitor Kunitz domain"/>
    <property type="match status" value="1"/>
</dbReference>
<dbReference type="AlphaFoldDB" id="B7P5I6"/>
<feature type="non-terminal residue" evidence="1">
    <location>
        <position position="1"/>
    </location>
</feature>
<evidence type="ECO:0000313" key="3">
    <source>
        <dbReference type="Proteomes" id="UP000001555"/>
    </source>
</evidence>